<reference evidence="2" key="1">
    <citation type="submission" date="2019-06" db="EMBL/GenBank/DDBJ databases">
        <title>Gordonia isolated from sludge of a wastewater treatment plant.</title>
        <authorList>
            <person name="Tamura T."/>
            <person name="Aoyama K."/>
            <person name="Kang Y."/>
            <person name="Saito S."/>
            <person name="Akiyama N."/>
            <person name="Yazawa K."/>
            <person name="Gonoi T."/>
            <person name="Mikami Y."/>
        </authorList>
    </citation>
    <scope>NUCLEOTIDE SEQUENCE [LARGE SCALE GENOMIC DNA]</scope>
    <source>
        <strain evidence="2">NBRC 107696</strain>
    </source>
</reference>
<dbReference type="AlphaFoldDB" id="A0A7I9VEX4"/>
<dbReference type="SUPFAM" id="SSF117987">
    <property type="entry name" value="CRISPR-associated protein"/>
    <property type="match status" value="2"/>
</dbReference>
<keyword evidence="2" id="KW-1185">Reference proteome</keyword>
<evidence type="ECO:0000313" key="2">
    <source>
        <dbReference type="Proteomes" id="UP000444960"/>
    </source>
</evidence>
<comment type="caution">
    <text evidence="1">The sequence shown here is derived from an EMBL/GenBank/DDBJ whole genome shotgun (WGS) entry which is preliminary data.</text>
</comment>
<organism evidence="1 2">
    <name type="scientific">Gordonia spumicola</name>
    <dbReference type="NCBI Taxonomy" id="589161"/>
    <lineage>
        <taxon>Bacteria</taxon>
        <taxon>Bacillati</taxon>
        <taxon>Actinomycetota</taxon>
        <taxon>Actinomycetes</taxon>
        <taxon>Mycobacteriales</taxon>
        <taxon>Gordoniaceae</taxon>
        <taxon>Gordonia</taxon>
    </lineage>
</organism>
<dbReference type="OrthoDB" id="9795689at2"/>
<dbReference type="SMART" id="SM01101">
    <property type="entry name" value="CRISPR_assoc"/>
    <property type="match status" value="1"/>
</dbReference>
<dbReference type="InterPro" id="IPR010179">
    <property type="entry name" value="CRISPR-assoc_prot_Cse3"/>
</dbReference>
<proteinExistence type="predicted"/>
<name>A0A7I9VEX4_9ACTN</name>
<sequence length="223" mass="24696">MYMSRIALNRRRRGAMKLLGNRHAMHAAVMAAFAPGTATDTDDGRVLWRVDSHADDVELLIVSPSEPCLAHIVDQAGWTTTTPWATRDYEPFLASLRTGDEYVFRINANPTHRMSLPDGSKQIVGHVTDAYQREWFTERSRTNGFELVSSTVDGSADERTELVVRERDTAVFKRGGGKVTLVTASFEGRLRVTDVDQLRHALTHGIGRAKGYGCGLLTLLPVA</sequence>
<dbReference type="EMBL" id="BJOV01000005">
    <property type="protein sequence ID" value="GEE03856.1"/>
    <property type="molecule type" value="Genomic_DNA"/>
</dbReference>
<dbReference type="NCBIfam" id="TIGR01907">
    <property type="entry name" value="casE_Cse3"/>
    <property type="match status" value="1"/>
</dbReference>
<dbReference type="Pfam" id="PF08798">
    <property type="entry name" value="CRISPR_assoc"/>
    <property type="match status" value="1"/>
</dbReference>
<accession>A0A7I9VEX4</accession>
<dbReference type="CDD" id="cd09727">
    <property type="entry name" value="Cas6_I-E"/>
    <property type="match status" value="1"/>
</dbReference>
<evidence type="ECO:0000313" key="1">
    <source>
        <dbReference type="EMBL" id="GEE03856.1"/>
    </source>
</evidence>
<dbReference type="Gene3D" id="3.30.70.1210">
    <property type="entry name" value="Crispr-associated protein, domain 2"/>
    <property type="match status" value="1"/>
</dbReference>
<dbReference type="Gene3D" id="3.30.70.1200">
    <property type="entry name" value="Crispr-associated protein, domain 1"/>
    <property type="match status" value="1"/>
</dbReference>
<dbReference type="Proteomes" id="UP000444960">
    <property type="component" value="Unassembled WGS sequence"/>
</dbReference>
<protein>
    <submittedName>
        <fullName evidence="1">Type I-E CRISPR-associated protein Cas6/Cse3/CasE</fullName>
    </submittedName>
</protein>
<gene>
    <name evidence="1" type="ORF">nbrc107696_43020</name>
</gene>